<dbReference type="RefSeq" id="WP_087659691.1">
    <property type="nucleotide sequence ID" value="NZ_FCOL02000065.1"/>
</dbReference>
<accession>A0A158KME8</accession>
<comment type="caution">
    <text evidence="2">The sequence shown here is derived from an EMBL/GenBank/DDBJ whole genome shotgun (WGS) entry which is preliminary data.</text>
</comment>
<evidence type="ECO:0000313" key="3">
    <source>
        <dbReference type="Proteomes" id="UP000054925"/>
    </source>
</evidence>
<dbReference type="Pfam" id="PF07819">
    <property type="entry name" value="PGAP1"/>
    <property type="match status" value="1"/>
</dbReference>
<sequence length="527" mass="58655">MSGRVPIIYIRGYAMTEGERNETAADPFCGFNVGSTLYRAVPDKNSKPTKFVFESPLVRLVTEFQYQHVYQNGADIVDPDWEPPTDIEGKQTVGIPSASIVIYRYYDDGSKYFGDGKPRALEEYATGLSDLILKVRDLVCKHTPAKGDPVTPDTFKCYLVAHSMGGLVARAFLQNPKLGADDARRSVSKFFTFATPHNGIEMLDANVPRWLTPNEINTFNREKMADFLNLDPAREQRDRVDLIPEEVLKPDRIFCMVGTNRGDYEAGQGLARAFVGHGSDGLVKIANASVCGVADGRITQPAATAYAYRSHSGAFGIVNSEEAYQNLVRFLFGDVRVDIWLDVESVTLPPDLAGKEGVEALYEIELKAAPRGKRWFLTRRTAVEDSPACRTHTELTSGKPDRQKIYLSSVFLSKRASVDKVNNSLVYAMMVAVKVPDYEVKRVFWPDGHFEGTDLFHDTAFLEVTPPTTTTGGWEVKYWWASAPQSPKTKTLLFTSASSMEELPMSFVNAEQPGITGNLRLVVRPWS</sequence>
<keyword evidence="3" id="KW-1185">Reference proteome</keyword>
<dbReference type="EMBL" id="FCOL02000065">
    <property type="protein sequence ID" value="SAL81740.1"/>
    <property type="molecule type" value="Genomic_DNA"/>
</dbReference>
<dbReference type="Gene3D" id="3.40.50.1820">
    <property type="entry name" value="alpha/beta hydrolase"/>
    <property type="match status" value="1"/>
</dbReference>
<dbReference type="InterPro" id="IPR029058">
    <property type="entry name" value="AB_hydrolase_fold"/>
</dbReference>
<dbReference type="Proteomes" id="UP000054925">
    <property type="component" value="Unassembled WGS sequence"/>
</dbReference>
<evidence type="ECO:0000313" key="2">
    <source>
        <dbReference type="EMBL" id="SAL81740.1"/>
    </source>
</evidence>
<dbReference type="OrthoDB" id="275181at2"/>
<reference evidence="2" key="1">
    <citation type="submission" date="2016-01" db="EMBL/GenBank/DDBJ databases">
        <authorList>
            <person name="Peeters C."/>
        </authorList>
    </citation>
    <scope>NUCLEOTIDE SEQUENCE [LARGE SCALE GENOMIC DNA]</scope>
    <source>
        <strain evidence="2">LMG 22937</strain>
    </source>
</reference>
<evidence type="ECO:0000259" key="1">
    <source>
        <dbReference type="Pfam" id="PF07819"/>
    </source>
</evidence>
<feature type="domain" description="GPI inositol-deacylase PGAP1-like alpha/beta" evidence="1">
    <location>
        <begin position="121"/>
        <end position="202"/>
    </location>
</feature>
<dbReference type="InterPro" id="IPR012908">
    <property type="entry name" value="PGAP1-ab_dom-like"/>
</dbReference>
<protein>
    <recommendedName>
        <fullName evidence="1">GPI inositol-deacylase PGAP1-like alpha/beta domain-containing protein</fullName>
    </recommendedName>
</protein>
<dbReference type="SUPFAM" id="SSF53474">
    <property type="entry name" value="alpha/beta-Hydrolases"/>
    <property type="match status" value="1"/>
</dbReference>
<name>A0A158KME8_9BURK</name>
<dbReference type="AlphaFoldDB" id="A0A158KME8"/>
<organism evidence="2 3">
    <name type="scientific">Caballeronia terrestris</name>
    <dbReference type="NCBI Taxonomy" id="1226301"/>
    <lineage>
        <taxon>Bacteria</taxon>
        <taxon>Pseudomonadati</taxon>
        <taxon>Pseudomonadota</taxon>
        <taxon>Betaproteobacteria</taxon>
        <taxon>Burkholderiales</taxon>
        <taxon>Burkholderiaceae</taxon>
        <taxon>Caballeronia</taxon>
    </lineage>
</organism>
<dbReference type="GO" id="GO:0016788">
    <property type="term" value="F:hydrolase activity, acting on ester bonds"/>
    <property type="evidence" value="ECO:0007669"/>
    <property type="project" value="InterPro"/>
</dbReference>
<gene>
    <name evidence="2" type="ORF">AWB67_05926</name>
</gene>
<proteinExistence type="predicted"/>